<accession>A0A078AVU0</accession>
<feature type="coiled-coil region" evidence="2">
    <location>
        <begin position="231"/>
        <end position="277"/>
    </location>
</feature>
<sequence length="283" mass="33051">MEEIELFITISKNYISQERKTLRKLSIVETKLERKKGTEEEFKYNMTVEYFKKVEANLREWLNTILIQVDALLLPMINHKIQSLQDDFNRQKQQDDNVNNNQTTFGSHTQNTQGNTQSAGVLHTLGEQQEEENPMSLFAMKQIEESFAVEKITCLRFKGDLYRYTSDINTGFEQKLASEYALKSYQEAAAESCKISQAHPITLKLALSHSMYYYEVLNSVEFAMKIIGETIADAKDEYFNFKRKANDAELRAYNDSMKTLDHNLQKWKEELLENAKEYTNQNQ</sequence>
<dbReference type="EMBL" id="CCKQ01013243">
    <property type="protein sequence ID" value="CDW84888.1"/>
    <property type="molecule type" value="Genomic_DNA"/>
</dbReference>
<dbReference type="Gene3D" id="1.20.190.20">
    <property type="entry name" value="14-3-3 domain"/>
    <property type="match status" value="1"/>
</dbReference>
<evidence type="ECO:0000256" key="1">
    <source>
        <dbReference type="ARBA" id="ARBA00006141"/>
    </source>
</evidence>
<gene>
    <name evidence="5" type="primary">Contig13070.g13938</name>
    <name evidence="5" type="ORF">STYLEM_13957</name>
</gene>
<evidence type="ECO:0000256" key="3">
    <source>
        <dbReference type="SAM" id="MobiDB-lite"/>
    </source>
</evidence>
<proteinExistence type="inferred from homology"/>
<keyword evidence="2" id="KW-0175">Coiled coil</keyword>
<evidence type="ECO:0000313" key="6">
    <source>
        <dbReference type="Proteomes" id="UP000039865"/>
    </source>
</evidence>
<dbReference type="Proteomes" id="UP000039865">
    <property type="component" value="Unassembled WGS sequence"/>
</dbReference>
<dbReference type="SUPFAM" id="SSF48445">
    <property type="entry name" value="14-3-3 protein"/>
    <property type="match status" value="2"/>
</dbReference>
<dbReference type="PANTHER" id="PTHR18860">
    <property type="entry name" value="14-3-3 PROTEIN"/>
    <property type="match status" value="1"/>
</dbReference>
<dbReference type="InParanoid" id="A0A078AVU0"/>
<evidence type="ECO:0000259" key="4">
    <source>
        <dbReference type="SMART" id="SM00101"/>
    </source>
</evidence>
<protein>
    <recommendedName>
        <fullName evidence="4">14-3-3 domain-containing protein</fullName>
    </recommendedName>
</protein>
<feature type="compositionally biased region" description="Polar residues" evidence="3">
    <location>
        <begin position="103"/>
        <end position="116"/>
    </location>
</feature>
<dbReference type="AlphaFoldDB" id="A0A078AVU0"/>
<keyword evidence="6" id="KW-1185">Reference proteome</keyword>
<dbReference type="InterPro" id="IPR000308">
    <property type="entry name" value="14-3-3"/>
</dbReference>
<name>A0A078AVU0_STYLE</name>
<reference evidence="5 6" key="1">
    <citation type="submission" date="2014-06" db="EMBL/GenBank/DDBJ databases">
        <authorList>
            <person name="Swart Estienne"/>
        </authorList>
    </citation>
    <scope>NUCLEOTIDE SEQUENCE [LARGE SCALE GENOMIC DNA]</scope>
    <source>
        <strain evidence="5 6">130c</strain>
    </source>
</reference>
<dbReference type="OrthoDB" id="1735318at2759"/>
<comment type="similarity">
    <text evidence="1">Belongs to the 14-3-3 family.</text>
</comment>
<dbReference type="SMART" id="SM00101">
    <property type="entry name" value="14_3_3"/>
    <property type="match status" value="1"/>
</dbReference>
<feature type="domain" description="14-3-3" evidence="4">
    <location>
        <begin position="29"/>
        <end position="281"/>
    </location>
</feature>
<dbReference type="InterPro" id="IPR023410">
    <property type="entry name" value="14-3-3_domain"/>
</dbReference>
<organism evidence="5 6">
    <name type="scientific">Stylonychia lemnae</name>
    <name type="common">Ciliate</name>
    <dbReference type="NCBI Taxonomy" id="5949"/>
    <lineage>
        <taxon>Eukaryota</taxon>
        <taxon>Sar</taxon>
        <taxon>Alveolata</taxon>
        <taxon>Ciliophora</taxon>
        <taxon>Intramacronucleata</taxon>
        <taxon>Spirotrichea</taxon>
        <taxon>Stichotrichia</taxon>
        <taxon>Sporadotrichida</taxon>
        <taxon>Oxytrichidae</taxon>
        <taxon>Stylonychinae</taxon>
        <taxon>Stylonychia</taxon>
    </lineage>
</organism>
<dbReference type="Pfam" id="PF00244">
    <property type="entry name" value="14-3-3"/>
    <property type="match status" value="1"/>
</dbReference>
<evidence type="ECO:0000313" key="5">
    <source>
        <dbReference type="EMBL" id="CDW84888.1"/>
    </source>
</evidence>
<feature type="region of interest" description="Disordered" evidence="3">
    <location>
        <begin position="93"/>
        <end position="116"/>
    </location>
</feature>
<dbReference type="InterPro" id="IPR036815">
    <property type="entry name" value="14-3-3_dom_sf"/>
</dbReference>
<evidence type="ECO:0000256" key="2">
    <source>
        <dbReference type="SAM" id="Coils"/>
    </source>
</evidence>